<evidence type="ECO:0000313" key="6">
    <source>
        <dbReference type="Proteomes" id="UP000184231"/>
    </source>
</evidence>
<evidence type="ECO:0000256" key="1">
    <source>
        <dbReference type="ARBA" id="ARBA00010556"/>
    </source>
</evidence>
<dbReference type="RefSeq" id="WP_072763361.1">
    <property type="nucleotide sequence ID" value="NZ_FQYX01000004.1"/>
</dbReference>
<dbReference type="InterPro" id="IPR041462">
    <property type="entry name" value="Bact_A2M_MG6"/>
</dbReference>
<protein>
    <recommendedName>
        <fullName evidence="7">Alpha-2-macroglobulin family N-terminal region</fullName>
    </recommendedName>
</protein>
<dbReference type="PANTHER" id="PTHR40094:SF1">
    <property type="entry name" value="UBIQUITIN DOMAIN-CONTAINING PROTEIN"/>
    <property type="match status" value="1"/>
</dbReference>
<dbReference type="InterPro" id="IPR011625">
    <property type="entry name" value="A2M_N_BRD"/>
</dbReference>
<evidence type="ECO:0000313" key="5">
    <source>
        <dbReference type="EMBL" id="SHI67193.1"/>
    </source>
</evidence>
<keyword evidence="2" id="KW-0732">Signal</keyword>
<reference evidence="5 6" key="1">
    <citation type="submission" date="2016-11" db="EMBL/GenBank/DDBJ databases">
        <authorList>
            <person name="Jaros S."/>
            <person name="Januszkiewicz K."/>
            <person name="Wedrychowicz H."/>
        </authorList>
    </citation>
    <scope>NUCLEOTIDE SEQUENCE [LARGE SCALE GENOMIC DNA]</scope>
    <source>
        <strain evidence="5 6">CGMCC 1.8863</strain>
    </source>
</reference>
<dbReference type="Proteomes" id="UP000184231">
    <property type="component" value="Unassembled WGS sequence"/>
</dbReference>
<dbReference type="Gene3D" id="1.50.10.20">
    <property type="match status" value="1"/>
</dbReference>
<dbReference type="Pfam" id="PF17972">
    <property type="entry name" value="bMG5"/>
    <property type="match status" value="1"/>
</dbReference>
<accession>A0A1M6D252</accession>
<evidence type="ECO:0000259" key="4">
    <source>
        <dbReference type="SMART" id="SM01360"/>
    </source>
</evidence>
<dbReference type="GO" id="GO:0004866">
    <property type="term" value="F:endopeptidase inhibitor activity"/>
    <property type="evidence" value="ECO:0007669"/>
    <property type="project" value="InterPro"/>
</dbReference>
<dbReference type="InterPro" id="IPR008930">
    <property type="entry name" value="Terpenoid_cyclase/PrenylTrfase"/>
</dbReference>
<dbReference type="Pfam" id="PF07703">
    <property type="entry name" value="A2M_BRD"/>
    <property type="match status" value="1"/>
</dbReference>
<keyword evidence="6" id="KW-1185">Reference proteome</keyword>
<evidence type="ECO:0008006" key="7">
    <source>
        <dbReference type="Google" id="ProtNLM"/>
    </source>
</evidence>
<dbReference type="InterPro" id="IPR047565">
    <property type="entry name" value="Alpha-macroglob_thiol-ester_cl"/>
</dbReference>
<dbReference type="Pfam" id="PF11974">
    <property type="entry name" value="bMG3"/>
    <property type="match status" value="1"/>
</dbReference>
<dbReference type="PANTHER" id="PTHR40094">
    <property type="entry name" value="ALPHA-2-MACROGLOBULIN HOMOLOG"/>
    <property type="match status" value="1"/>
</dbReference>
<evidence type="ECO:0000256" key="2">
    <source>
        <dbReference type="ARBA" id="ARBA00022729"/>
    </source>
</evidence>
<dbReference type="OrthoDB" id="9767116at2"/>
<dbReference type="STRING" id="558155.SAMN04487911_104133"/>
<dbReference type="Gene3D" id="2.60.40.1930">
    <property type="match status" value="1"/>
</dbReference>
<dbReference type="CDD" id="cd02891">
    <property type="entry name" value="A2M_like"/>
    <property type="match status" value="1"/>
</dbReference>
<dbReference type="SUPFAM" id="SSF48239">
    <property type="entry name" value="Terpenoid cyclases/Protein prenyltransferases"/>
    <property type="match status" value="1"/>
</dbReference>
<feature type="domain" description="Alpha-2-macroglobulin bait region" evidence="3">
    <location>
        <begin position="976"/>
        <end position="1118"/>
    </location>
</feature>
<proteinExistence type="inferred from homology"/>
<dbReference type="SMART" id="SM01359">
    <property type="entry name" value="A2M_N_2"/>
    <property type="match status" value="1"/>
</dbReference>
<dbReference type="Pfam" id="PF00207">
    <property type="entry name" value="A2M"/>
    <property type="match status" value="1"/>
</dbReference>
<dbReference type="InterPro" id="IPR021868">
    <property type="entry name" value="Alpha_2_Macroglob_MG3"/>
</dbReference>
<feature type="domain" description="Alpha-2-macroglobulin" evidence="4">
    <location>
        <begin position="1182"/>
        <end position="1272"/>
    </location>
</feature>
<dbReference type="Pfam" id="PF01835">
    <property type="entry name" value="MG2"/>
    <property type="match status" value="1"/>
</dbReference>
<gene>
    <name evidence="5" type="ORF">SAMN04487911_104133</name>
</gene>
<dbReference type="SMART" id="SM01360">
    <property type="entry name" value="A2M"/>
    <property type="match status" value="1"/>
</dbReference>
<dbReference type="InterPro" id="IPR041246">
    <property type="entry name" value="Bact_MG10"/>
</dbReference>
<dbReference type="Pfam" id="PF17973">
    <property type="entry name" value="bMG10"/>
    <property type="match status" value="1"/>
</dbReference>
<comment type="similarity">
    <text evidence="1">Belongs to the protease inhibitor I39 (alpha-2-macroglobulin) family. Bacterial alpha-2-macroglobulin subfamily.</text>
</comment>
<name>A0A1M6D252_9FLAO</name>
<dbReference type="InterPro" id="IPR001599">
    <property type="entry name" value="Macroglobln_a2"/>
</dbReference>
<dbReference type="SMART" id="SM01419">
    <property type="entry name" value="Thiol-ester_cl"/>
    <property type="match status" value="1"/>
</dbReference>
<sequence length="1836" mass="205270">MKFIFYSVLFLLLIGCKQKKETVLDSIDNINRYKEYINEVSHGIISSEDQIRVVLTTPVLDWKQGKELNDGVLQASPKLKGKVVALNSTTLAFVPQNGFDHDTSYKFRLNLGKIIPEIPKELHVLTFKVKTIKQQFNVYAQAPQSYSKEYQFVEGHIKSADQLSLEKAKKLVEASQNGNDIPIKFETAIGKGTQFYFKIDSIRRFEKDSEIEVRWSGAPIGVDSKGANTIIIPGKNNFSILNVEVSNGAHQMLRINFSDPLKKGQNFKGLVVLEGAKELTYDVVGNTLKVFPSKAVIGTPQLEIFEGIQSVDGYKLKTKYQERLAFEQMKPEVRLLSNGTILPSANNLKINFEAVNLRFVDVQVFRIFENNILQFLQDNNLNEDYNLKQVGRPIAYKKLDLQNSASSNADKWVAHALDLKSLIRPEPGALYKVAFSIKPSYSLYQCEFSNFNNSDAAIDDFDQAAEDSRWDEIESYYEDYYENYDWNERDNPCHTSYYYNKTASTNILATNLGVIIKRGTNKNYFISVNDLVSTAPITGAKVTFYNYQQQAVGQVMTGMDGTSIYEAEHLAYFAIAESRGQKTYIKLNDGNALSVSKFKVSGLEPQKGIKGYIFGERGVWRPGDTLYLTFMLNDNANKLPENHPVKLELIDPYQKLVAREVHTNPIDNMYAFTLKTETDAPTGNWTAKVAVGGATFVKKIRIETIKPNRLKINTTFSQELLSLSKPIKGELQVAWMHGAKAKNLKADITAKFKPQATHFKNYEGYVFDDPTRAFKSEDLLVFNNKINAEGKAAFSVSPQFTSEAPGMLNAVFLAKVYENGGDFSTDVFSKPLSPYSTYVGLNAPKGDEKRGMLLTDVPQKFEVVTVDEQGNPKATENLKASVYKVQWRWWWETNNENLSSFNSDNYREKVFEKNLSTDAKGKAEFTFTLKYPEWGRYLVRIEDEKGKHATGQTIYVDWPGWAGKSRKNDPSAATMLVFSTDKESYKVGEKAIVTLPSSQGGRALVTLENGTEVLHSLWVDTQNGETKFEIPITEAHTPNVYLSISLLQPHATTLNDSPIRMYGVVPIAVENPKTMLEPTISMPALLRPEESFALKVNEKQGKAMTYTIAVVDEGILDLSRFKTPDPWNTFYAHEALGVKTWDVYDDVIGAFGGRIDQVFAIGGDGELIGAKNRKANRFKPMVLHLGPFTLKEGETKSHQITIPKYIGAVRTMVVAGNSEKAAYGAAEKSTPVRKPLMVLASLPRKITPGESVTLPVTVFALENKIKQVRLKIKEDPSFIVQGGAEQKVTFSQPEEKMAYFQLSVADFNGIGKVEVEASGNGEYASFEIPIDVVNPNPVTTSLQEIVLEANETKTIDLKTFGIPGSNSAAIELSTLPPMNFNGRMQYLIQYPHGCLEQITAAAFPQLYLSDVFEVPASRKKQLQENVTAAIKRLGASQIANGGFSYWPGQQNADDWSTSFAGHFLLEAAQKGYVLPLGFKSAWMQYQQNRAKQWRAETNASDLAQAYRLYTLALAGNSDIASMNRLRETATLSNEAKYRLAAAYALIGQDNIAKDLVQSANYDFDRNPINGATFGSPERNRAMALETFVLLKDKVRAQELAKVLAKELSKDQWMNTQTTSYCLLAMAKFARMLGGKGIAASFTLQGKTNIVETQKTLANSFLNIKNGNNKLVLKNTGNNALYVGVLNSGVLPVGEEQEQQQNLVAKVVYKGRNGSKLDPTSLGQGTDFVAEVTLTNTSENTLKNVALTQIFPSGWEIVNTRFTDFGDFEENDVTHTDLRDDRANFYFDMKKKETKTFRVLLNASFLGKYYLPGIQAQAMYDNDYKARTKGMWVNVIR</sequence>
<dbReference type="EMBL" id="FQYX01000004">
    <property type="protein sequence ID" value="SHI67193.1"/>
    <property type="molecule type" value="Genomic_DNA"/>
</dbReference>
<evidence type="ECO:0000259" key="3">
    <source>
        <dbReference type="SMART" id="SM01359"/>
    </source>
</evidence>
<dbReference type="InterPro" id="IPR051802">
    <property type="entry name" value="YfhM-like"/>
</dbReference>
<organism evidence="5 6">
    <name type="scientific">Arenibacter nanhaiticus</name>
    <dbReference type="NCBI Taxonomy" id="558155"/>
    <lineage>
        <taxon>Bacteria</taxon>
        <taxon>Pseudomonadati</taxon>
        <taxon>Bacteroidota</taxon>
        <taxon>Flavobacteriia</taxon>
        <taxon>Flavobacteriales</taxon>
        <taxon>Flavobacteriaceae</taxon>
        <taxon>Arenibacter</taxon>
    </lineage>
</organism>
<dbReference type="InterPro" id="IPR041203">
    <property type="entry name" value="Bact_A2M_MG5"/>
</dbReference>
<dbReference type="Pfam" id="PF17962">
    <property type="entry name" value="bMG6"/>
    <property type="match status" value="1"/>
</dbReference>
<dbReference type="InterPro" id="IPR002890">
    <property type="entry name" value="MG2"/>
</dbReference>
<dbReference type="PROSITE" id="PS51257">
    <property type="entry name" value="PROKAR_LIPOPROTEIN"/>
    <property type="match status" value="1"/>
</dbReference>